<proteinExistence type="predicted"/>
<evidence type="ECO:0000313" key="2">
    <source>
        <dbReference type="Proteomes" id="UP000268051"/>
    </source>
</evidence>
<evidence type="ECO:0000313" key="1">
    <source>
        <dbReference type="EMBL" id="ROU15949.1"/>
    </source>
</evidence>
<comment type="caution">
    <text evidence="1">The sequence shown here is derived from an EMBL/GenBank/DDBJ whole genome shotgun (WGS) entry which is preliminary data.</text>
</comment>
<accession>A0A3N2S8D2</accession>
<dbReference type="OrthoDB" id="9918729at2"/>
<sequence length="222" mass="25674">MSEVMVSEGIIESYWLLKDYWTRVRFAYQTENGGWSDIDVVAYDPETRHLVIAESKVRGPKKAIYAYTEATQKKYGSLLDYDGNNYFSFLENLPRICRDGVLFKNFSRMVEKLTVQLVSNYVIDQDMNEKAKATVLKRINHLLPKMQCEIDVMLDSTMAIMVQVIELENEMTKGRRYGNAMLDIAREINRYAHPDIKYAGRGDKDKLKAQMISPLIDALKGY</sequence>
<name>A0A3N2S8D2_9ENTR</name>
<dbReference type="EMBL" id="RHFN01000005">
    <property type="protein sequence ID" value="ROU15949.1"/>
    <property type="molecule type" value="Genomic_DNA"/>
</dbReference>
<dbReference type="Proteomes" id="UP000268051">
    <property type="component" value="Unassembled WGS sequence"/>
</dbReference>
<dbReference type="AlphaFoldDB" id="A0A3N2S8D2"/>
<reference evidence="1 2" key="1">
    <citation type="submission" date="2018-10" db="EMBL/GenBank/DDBJ databases">
        <title>Horizontal transference of carbapenem resistance between Klebsiella pneumoniae and Kluyvera ascorbata during abdominal infection: a case report.</title>
        <authorList>
            <person name="Raro O.H.F."/>
            <person name="Lima-Morales D."/>
            <person name="Barth A.L."/>
            <person name="Paim T.G.S."/>
            <person name="Mott M.P."/>
            <person name="Riche C.V.W."/>
            <person name="Teixeira U.F."/>
            <person name="Waechter F."/>
            <person name="Dias C.A.G."/>
        </authorList>
    </citation>
    <scope>NUCLEOTIDE SEQUENCE [LARGE SCALE GENOMIC DNA]</scope>
    <source>
        <strain evidence="1 2">OT2</strain>
    </source>
</reference>
<dbReference type="RefSeq" id="WP_123650725.1">
    <property type="nucleotide sequence ID" value="NZ_RHFN01000005.1"/>
</dbReference>
<protein>
    <submittedName>
        <fullName evidence="1">Uncharacterized protein</fullName>
    </submittedName>
</protein>
<gene>
    <name evidence="1" type="ORF">EB837_06450</name>
</gene>
<organism evidence="1 2">
    <name type="scientific">Kluyvera ascorbata</name>
    <dbReference type="NCBI Taxonomy" id="51288"/>
    <lineage>
        <taxon>Bacteria</taxon>
        <taxon>Pseudomonadati</taxon>
        <taxon>Pseudomonadota</taxon>
        <taxon>Gammaproteobacteria</taxon>
        <taxon>Enterobacterales</taxon>
        <taxon>Enterobacteriaceae</taxon>
        <taxon>Kluyvera</taxon>
    </lineage>
</organism>